<comment type="caution">
    <text evidence="1">The sequence shown here is derived from an EMBL/GenBank/DDBJ whole genome shotgun (WGS) entry which is preliminary data.</text>
</comment>
<accession>A0ABN2C0K3</accession>
<dbReference type="EMBL" id="BAAANV010000052">
    <property type="protein sequence ID" value="GAA1550386.1"/>
    <property type="molecule type" value="Genomic_DNA"/>
</dbReference>
<reference evidence="1 2" key="1">
    <citation type="journal article" date="2019" name="Int. J. Syst. Evol. Microbiol.">
        <title>The Global Catalogue of Microorganisms (GCM) 10K type strain sequencing project: providing services to taxonomists for standard genome sequencing and annotation.</title>
        <authorList>
            <consortium name="The Broad Institute Genomics Platform"/>
            <consortium name="The Broad Institute Genome Sequencing Center for Infectious Disease"/>
            <person name="Wu L."/>
            <person name="Ma J."/>
        </authorList>
    </citation>
    <scope>NUCLEOTIDE SEQUENCE [LARGE SCALE GENOMIC DNA]</scope>
    <source>
        <strain evidence="1 2">JCM 14588</strain>
    </source>
</reference>
<organism evidence="1 2">
    <name type="scientific">Dermacoccus barathri</name>
    <dbReference type="NCBI Taxonomy" id="322601"/>
    <lineage>
        <taxon>Bacteria</taxon>
        <taxon>Bacillati</taxon>
        <taxon>Actinomycetota</taxon>
        <taxon>Actinomycetes</taxon>
        <taxon>Micrococcales</taxon>
        <taxon>Dermacoccaceae</taxon>
        <taxon>Dermacoccus</taxon>
    </lineage>
</organism>
<evidence type="ECO:0000313" key="1">
    <source>
        <dbReference type="EMBL" id="GAA1550386.1"/>
    </source>
</evidence>
<sequence length="224" mass="23168">MWRALDVPLGEGTTDGLPMIAQDPCAVADGVAKFSCVRTRMSGVEAGVDFAAPAVPAAAPQGETVNQVAVPTYTPEEAAAQAWTTQIFTKPGVDIRPVGNTTLTGLPTYFRAAFGAEGLAPGESVTTTVLGHTVTIRPASALYTYHYGDGTNHGPTPDPGGVYPSGGVTHTYARKGAVNTRIDVTLTGEFRIGGGAWQPIPGSTTVAGTPEQLTVAILQSRLHH</sequence>
<dbReference type="Proteomes" id="UP001501288">
    <property type="component" value="Unassembled WGS sequence"/>
</dbReference>
<keyword evidence="2" id="KW-1185">Reference proteome</keyword>
<gene>
    <name evidence="1" type="ORF">GCM10009762_24260</name>
</gene>
<name>A0ABN2C0K3_9MICO</name>
<evidence type="ECO:0008006" key="3">
    <source>
        <dbReference type="Google" id="ProtNLM"/>
    </source>
</evidence>
<evidence type="ECO:0000313" key="2">
    <source>
        <dbReference type="Proteomes" id="UP001501288"/>
    </source>
</evidence>
<proteinExistence type="predicted"/>
<protein>
    <recommendedName>
        <fullName evidence="3">PKD domain-containing protein</fullName>
    </recommendedName>
</protein>